<dbReference type="SUPFAM" id="SSF56112">
    <property type="entry name" value="Protein kinase-like (PK-like)"/>
    <property type="match status" value="1"/>
</dbReference>
<protein>
    <recommendedName>
        <fullName evidence="1">Protein kinase domain-containing protein</fullName>
    </recommendedName>
</protein>
<name>A0ABR2GN62_9EUKA</name>
<sequence length="312" mass="36430">MLEEFVASPSDFEYNKDDKTKSPLGFCHICISYKKQRKETVLFNIFDGSDEKNSLYLQNLERFCIIRPYIGIPKFFGYFFLPEKTIITEYFPNGNLFHFYSELNAKKTKYVTLWNDTMKSKLTFGIACTMMHIQSFGLFHGYLSPLTIYFDDDYNPKVCDFGYFPRYYSNHTDLIPDKMSESPYCCPNLKETHDVSPENDVFSFGVLLLSIVLGNENFAKTGKEMPYYEIPKNTPTLVSSIIKHCLNIDPSKRPSFSQIVHELKTNEEPLFPETNLEEYDVFVENYMNDVQVLTRDEVLIYETGTKDEKQNP</sequence>
<reference evidence="3 6" key="1">
    <citation type="submission" date="2024-04" db="EMBL/GenBank/DDBJ databases">
        <title>Tritrichomonas musculus Genome.</title>
        <authorList>
            <person name="Alves-Ferreira E."/>
            <person name="Grigg M."/>
            <person name="Lorenzi H."/>
            <person name="Galac M."/>
        </authorList>
    </citation>
    <scope>NUCLEOTIDE SEQUENCE [LARGE SCALE GENOMIC DNA]</scope>
    <source>
        <strain evidence="3 6">EAF2021</strain>
    </source>
</reference>
<dbReference type="EMBL" id="JAPFFF010000034">
    <property type="protein sequence ID" value="KAK8843673.1"/>
    <property type="molecule type" value="Genomic_DNA"/>
</dbReference>
<gene>
    <name evidence="3" type="ORF">M9Y10_019410</name>
    <name evidence="4" type="ORF">M9Y10_024732</name>
    <name evidence="5" type="ORF">M9Y10_024736</name>
    <name evidence="2" type="ORF">M9Y10_030577</name>
</gene>
<evidence type="ECO:0000313" key="3">
    <source>
        <dbReference type="EMBL" id="KAK8835053.1"/>
    </source>
</evidence>
<dbReference type="Proteomes" id="UP001470230">
    <property type="component" value="Unassembled WGS sequence"/>
</dbReference>
<accession>A0ABR2GN62</accession>
<comment type="caution">
    <text evidence="3">The sequence shown here is derived from an EMBL/GenBank/DDBJ whole genome shotgun (WGS) entry which is preliminary data.</text>
</comment>
<dbReference type="InterPro" id="IPR050167">
    <property type="entry name" value="Ser_Thr_protein_kinase"/>
</dbReference>
<evidence type="ECO:0000313" key="4">
    <source>
        <dbReference type="EMBL" id="KAK8843669.1"/>
    </source>
</evidence>
<dbReference type="PANTHER" id="PTHR23257">
    <property type="entry name" value="SERINE-THREONINE PROTEIN KINASE"/>
    <property type="match status" value="1"/>
</dbReference>
<dbReference type="PROSITE" id="PS50011">
    <property type="entry name" value="PROTEIN_KINASE_DOM"/>
    <property type="match status" value="1"/>
</dbReference>
<keyword evidence="6" id="KW-1185">Reference proteome</keyword>
<feature type="domain" description="Protein kinase" evidence="1">
    <location>
        <begin position="1"/>
        <end position="271"/>
    </location>
</feature>
<evidence type="ECO:0000259" key="1">
    <source>
        <dbReference type="PROSITE" id="PS50011"/>
    </source>
</evidence>
<dbReference type="EMBL" id="JAPFFF010000245">
    <property type="protein sequence ID" value="KAK8835053.1"/>
    <property type="molecule type" value="Genomic_DNA"/>
</dbReference>
<dbReference type="PANTHER" id="PTHR23257:SF969">
    <property type="entry name" value="INTEGRIN-LINKED PROTEIN KINASE"/>
    <property type="match status" value="1"/>
</dbReference>
<dbReference type="InterPro" id="IPR001245">
    <property type="entry name" value="Ser-Thr/Tyr_kinase_cat_dom"/>
</dbReference>
<dbReference type="Pfam" id="PF07714">
    <property type="entry name" value="PK_Tyr_Ser-Thr"/>
    <property type="match status" value="1"/>
</dbReference>
<evidence type="ECO:0000313" key="2">
    <source>
        <dbReference type="EMBL" id="KAK8834468.1"/>
    </source>
</evidence>
<dbReference type="Gene3D" id="1.10.510.10">
    <property type="entry name" value="Transferase(Phosphotransferase) domain 1"/>
    <property type="match status" value="1"/>
</dbReference>
<evidence type="ECO:0000313" key="6">
    <source>
        <dbReference type="Proteomes" id="UP001470230"/>
    </source>
</evidence>
<organism evidence="3 6">
    <name type="scientific">Tritrichomonas musculus</name>
    <dbReference type="NCBI Taxonomy" id="1915356"/>
    <lineage>
        <taxon>Eukaryota</taxon>
        <taxon>Metamonada</taxon>
        <taxon>Parabasalia</taxon>
        <taxon>Tritrichomonadida</taxon>
        <taxon>Tritrichomonadidae</taxon>
        <taxon>Tritrichomonas</taxon>
    </lineage>
</organism>
<proteinExistence type="predicted"/>
<evidence type="ECO:0000313" key="5">
    <source>
        <dbReference type="EMBL" id="KAK8843673.1"/>
    </source>
</evidence>
<dbReference type="InterPro" id="IPR000719">
    <property type="entry name" value="Prot_kinase_dom"/>
</dbReference>
<dbReference type="EMBL" id="JAPFFF010000034">
    <property type="protein sequence ID" value="KAK8843669.1"/>
    <property type="molecule type" value="Genomic_DNA"/>
</dbReference>
<dbReference type="EMBL" id="JAPFFF010000399">
    <property type="protein sequence ID" value="KAK8834468.1"/>
    <property type="molecule type" value="Genomic_DNA"/>
</dbReference>
<dbReference type="InterPro" id="IPR011009">
    <property type="entry name" value="Kinase-like_dom_sf"/>
</dbReference>